<proteinExistence type="predicted"/>
<reference evidence="3 6" key="4">
    <citation type="submission" date="2019-10" db="EMBL/GenBank/DDBJ databases">
        <authorList>
            <person name="Karimi E."/>
        </authorList>
    </citation>
    <scope>NUCLEOTIDE SEQUENCE [LARGE SCALE GENOMIC DNA]</scope>
    <source>
        <strain evidence="3">Bacillus sp. 71</strain>
    </source>
</reference>
<sequence length="49" mass="6148">MMKREERKNMIEFIEKKKGIERDELLFMTDDEVEHIYNVTYFLYEEIAE</sequence>
<protein>
    <submittedName>
        <fullName evidence="3">Uncharacterized protein</fullName>
    </submittedName>
</protein>
<accession>A0A653VTW7</accession>
<dbReference type="EMBL" id="FMAK01000013">
    <property type="protein sequence ID" value="SCB66471.1"/>
    <property type="molecule type" value="Genomic_DNA"/>
</dbReference>
<reference evidence="1 4" key="3">
    <citation type="submission" date="2016-12" db="EMBL/GenBank/DDBJ databases">
        <title>Genome Sequences of Twelve Sporeforming Bacillus Species Isolated from Foods.</title>
        <authorList>
            <person name="De Jong A."/>
            <person name="Holsappel S."/>
            <person name="Kuipers O.P."/>
        </authorList>
    </citation>
    <scope>NUCLEOTIDE SEQUENCE [LARGE SCALE GENOMIC DNA]</scope>
    <source>
        <strain evidence="1 4">S3E15</strain>
    </source>
</reference>
<dbReference type="EMBL" id="MRWU01000009">
    <property type="protein sequence ID" value="OSX91892.1"/>
    <property type="molecule type" value="Genomic_DNA"/>
</dbReference>
<dbReference type="EMBL" id="CABWMC010000014">
    <property type="protein sequence ID" value="VXC09023.1"/>
    <property type="molecule type" value="Genomic_DNA"/>
</dbReference>
<evidence type="ECO:0000313" key="3">
    <source>
        <dbReference type="EMBL" id="VXC09023.1"/>
    </source>
</evidence>
<evidence type="ECO:0000313" key="4">
    <source>
        <dbReference type="Proteomes" id="UP000194131"/>
    </source>
</evidence>
<evidence type="ECO:0000313" key="1">
    <source>
        <dbReference type="EMBL" id="OSX91892.1"/>
    </source>
</evidence>
<evidence type="ECO:0000313" key="2">
    <source>
        <dbReference type="EMBL" id="SCB66471.1"/>
    </source>
</evidence>
<dbReference type="KEGG" id="bww:bwei_5241"/>
<gene>
    <name evidence="3" type="ORF">BACI71_210137</name>
    <name evidence="2" type="ORF">BWGO95_00406</name>
    <name evidence="1" type="ORF">S3E15_05915</name>
</gene>
<dbReference type="InterPro" id="IPR049615">
    <property type="entry name" value="BH0509-like"/>
</dbReference>
<dbReference type="Proteomes" id="UP000437562">
    <property type="component" value="Unassembled WGS sequence"/>
</dbReference>
<dbReference type="Proteomes" id="UP000194131">
    <property type="component" value="Unassembled WGS sequence"/>
</dbReference>
<accession>A0A0A0WTM2</accession>
<reference evidence="5" key="2">
    <citation type="submission" date="2016-08" db="EMBL/GenBank/DDBJ databases">
        <authorList>
            <person name="Seilhamer J.J."/>
        </authorList>
    </citation>
    <scope>NUCLEOTIDE SEQUENCE [LARGE SCALE GENOMIC DNA]</scope>
    <source>
        <strain evidence="5">SDA_GO95</strain>
    </source>
</reference>
<dbReference type="AlphaFoldDB" id="A0A0A0WTM2"/>
<evidence type="ECO:0000313" key="5">
    <source>
        <dbReference type="Proteomes" id="UP000195696"/>
    </source>
</evidence>
<name>A0A0A0WTM2_BACMY</name>
<dbReference type="NCBIfam" id="NF033562">
    <property type="entry name" value="BH0509_fam"/>
    <property type="match status" value="1"/>
</dbReference>
<evidence type="ECO:0000313" key="6">
    <source>
        <dbReference type="Proteomes" id="UP000437562"/>
    </source>
</evidence>
<reference evidence="2" key="1">
    <citation type="submission" date="2016-08" db="EMBL/GenBank/DDBJ databases">
        <authorList>
            <person name="Loux V."/>
            <person name="Rue O."/>
        </authorList>
    </citation>
    <scope>NUCLEOTIDE SEQUENCE</scope>
    <source>
        <strain evidence="2">SDA_GO95</strain>
    </source>
</reference>
<accession>A0A0D6S521</accession>
<organism evidence="3 6">
    <name type="scientific">Bacillus mycoides</name>
    <dbReference type="NCBI Taxonomy" id="1405"/>
    <lineage>
        <taxon>Bacteria</taxon>
        <taxon>Bacillati</taxon>
        <taxon>Bacillota</taxon>
        <taxon>Bacilli</taxon>
        <taxon>Bacillales</taxon>
        <taxon>Bacillaceae</taxon>
        <taxon>Bacillus</taxon>
        <taxon>Bacillus cereus group</taxon>
    </lineage>
</organism>
<dbReference type="Proteomes" id="UP000195696">
    <property type="component" value="Unassembled WGS sequence"/>
</dbReference>